<dbReference type="GO" id="GO:0020037">
    <property type="term" value="F:heme binding"/>
    <property type="evidence" value="ECO:0007669"/>
    <property type="project" value="InterPro"/>
</dbReference>
<reference evidence="5 6" key="1">
    <citation type="submission" date="2016-07" db="EMBL/GenBank/DDBJ databases">
        <title>Draft Genome Sequence of Methylophaga muralis Bur 1.</title>
        <authorList>
            <person name="Vasilenko O.V."/>
            <person name="Doronina N.V."/>
            <person name="Shmareva M.N."/>
            <person name="Tarlachkov S.V."/>
            <person name="Mustakhimov I."/>
            <person name="Trotsenko Y.A."/>
        </authorList>
    </citation>
    <scope>NUCLEOTIDE SEQUENCE [LARGE SCALE GENOMIC DNA]</scope>
    <source>
        <strain evidence="5 6">Bur 1</strain>
    </source>
</reference>
<dbReference type="InterPro" id="IPR024168">
    <property type="entry name" value="Catalase_SrpA-type_pred"/>
</dbReference>
<gene>
    <name evidence="5" type="primary">srpA_2</name>
    <name evidence="5" type="ORF">A9E74_02780</name>
</gene>
<dbReference type="PANTHER" id="PTHR11465:SF62">
    <property type="entry name" value="CATALASE T"/>
    <property type="match status" value="1"/>
</dbReference>
<dbReference type="PANTHER" id="PTHR11465">
    <property type="entry name" value="CATALASE"/>
    <property type="match status" value="1"/>
</dbReference>
<sequence>MVNTLSELAGGPHAGIRSNHAKGLMASGYFEASKEASDITYAPHFNFPKTDVVVRFSNASGVPDIADSSPDGFPKGMAIRFMLPEEEYTDIVVISVERFPVKNPEDFLELLTAIKDSANAQTKPTPIEAFLEQHPETLSYVQLAKPAPMSYASEKFHGINAFEFENEQGKTVYGRYLITPLNGPEYLSDEEREQAANNYLLDELPVRLKDDGEAKFIIAVQIAEEGDAITDPTVVWPADRKIVELGTLTLTEMMKDAASYEKANMFNPLALPEGISPTNDPILLARPVSYAISFGRRLNP</sequence>
<evidence type="ECO:0000313" key="5">
    <source>
        <dbReference type="EMBL" id="ODN65422.1"/>
    </source>
</evidence>
<dbReference type="AlphaFoldDB" id="A0A1E3GMZ5"/>
<feature type="binding site" description="axial binding residue" evidence="3">
    <location>
        <position position="290"/>
    </location>
    <ligand>
        <name>heme</name>
        <dbReference type="ChEBI" id="CHEBI:30413"/>
    </ligand>
    <ligandPart>
        <name>Fe</name>
        <dbReference type="ChEBI" id="CHEBI:18248"/>
    </ligandPart>
</feature>
<proteinExistence type="predicted"/>
<dbReference type="InterPro" id="IPR011614">
    <property type="entry name" value="Catalase_core"/>
</dbReference>
<keyword evidence="5" id="KW-0575">Peroxidase</keyword>
<name>A0A1E3GMZ5_9GAMM</name>
<protein>
    <recommendedName>
        <fullName evidence="1">catalase</fullName>
        <ecNumber evidence="1">1.11.1.6</ecNumber>
    </recommendedName>
</protein>
<evidence type="ECO:0000256" key="2">
    <source>
        <dbReference type="PIRSR" id="PIRSR000296-1"/>
    </source>
</evidence>
<dbReference type="EMBL" id="MCRI01000074">
    <property type="protein sequence ID" value="ODN65422.1"/>
    <property type="molecule type" value="Genomic_DNA"/>
</dbReference>
<organism evidence="5 6">
    <name type="scientific">Methylophaga muralis</name>
    <dbReference type="NCBI Taxonomy" id="291169"/>
    <lineage>
        <taxon>Bacteria</taxon>
        <taxon>Pseudomonadati</taxon>
        <taxon>Pseudomonadota</taxon>
        <taxon>Gammaproteobacteria</taxon>
        <taxon>Thiotrichales</taxon>
        <taxon>Piscirickettsiaceae</taxon>
        <taxon>Methylophaga</taxon>
    </lineage>
</organism>
<keyword evidence="3" id="KW-0349">Heme</keyword>
<dbReference type="InterPro" id="IPR020835">
    <property type="entry name" value="Catalase_sf"/>
</dbReference>
<dbReference type="EC" id="1.11.1.6" evidence="1"/>
<keyword evidence="5" id="KW-0560">Oxidoreductase</keyword>
<dbReference type="STRING" id="291169.A9E74_02780"/>
<dbReference type="GO" id="GO:0005737">
    <property type="term" value="C:cytoplasm"/>
    <property type="evidence" value="ECO:0007669"/>
    <property type="project" value="TreeGrafter"/>
</dbReference>
<feature type="active site" evidence="2">
    <location>
        <position position="20"/>
    </location>
</feature>
<dbReference type="PIRSF" id="PIRSF000296">
    <property type="entry name" value="SrpA"/>
    <property type="match status" value="1"/>
</dbReference>
<dbReference type="GO" id="GO:0046872">
    <property type="term" value="F:metal ion binding"/>
    <property type="evidence" value="ECO:0007669"/>
    <property type="project" value="UniProtKB-KW"/>
</dbReference>
<dbReference type="GO" id="GO:0004096">
    <property type="term" value="F:catalase activity"/>
    <property type="evidence" value="ECO:0007669"/>
    <property type="project" value="InterPro"/>
</dbReference>
<dbReference type="PRINTS" id="PR00067">
    <property type="entry name" value="CATALASE"/>
</dbReference>
<dbReference type="GO" id="GO:0042744">
    <property type="term" value="P:hydrogen peroxide catabolic process"/>
    <property type="evidence" value="ECO:0007669"/>
    <property type="project" value="TreeGrafter"/>
</dbReference>
<comment type="caution">
    <text evidence="5">The sequence shown here is derived from an EMBL/GenBank/DDBJ whole genome shotgun (WGS) entry which is preliminary data.</text>
</comment>
<accession>A0A1E3GMZ5</accession>
<dbReference type="GO" id="GO:0042542">
    <property type="term" value="P:response to hydrogen peroxide"/>
    <property type="evidence" value="ECO:0007669"/>
    <property type="project" value="TreeGrafter"/>
</dbReference>
<dbReference type="Proteomes" id="UP000094379">
    <property type="component" value="Unassembled WGS sequence"/>
</dbReference>
<dbReference type="Gene3D" id="2.40.180.10">
    <property type="entry name" value="Catalase core domain"/>
    <property type="match status" value="1"/>
</dbReference>
<dbReference type="SUPFAM" id="SSF56634">
    <property type="entry name" value="Heme-dependent catalase-like"/>
    <property type="match status" value="1"/>
</dbReference>
<keyword evidence="6" id="KW-1185">Reference proteome</keyword>
<keyword evidence="3" id="KW-0408">Iron</keyword>
<dbReference type="Gene3D" id="1.20.1280.120">
    <property type="match status" value="1"/>
</dbReference>
<evidence type="ECO:0000313" key="6">
    <source>
        <dbReference type="Proteomes" id="UP000094379"/>
    </source>
</evidence>
<feature type="domain" description="Catalase core" evidence="4">
    <location>
        <begin position="6"/>
        <end position="300"/>
    </location>
</feature>
<dbReference type="InterPro" id="IPR018028">
    <property type="entry name" value="Catalase"/>
</dbReference>
<evidence type="ECO:0000256" key="1">
    <source>
        <dbReference type="ARBA" id="ARBA00012314"/>
    </source>
</evidence>
<keyword evidence="3" id="KW-0479">Metal-binding</keyword>
<dbReference type="SMART" id="SM01060">
    <property type="entry name" value="Catalase"/>
    <property type="match status" value="1"/>
</dbReference>
<dbReference type="CDD" id="cd08153">
    <property type="entry name" value="srpA_like"/>
    <property type="match status" value="1"/>
</dbReference>
<evidence type="ECO:0000256" key="3">
    <source>
        <dbReference type="PIRSR" id="PIRSR000296-2"/>
    </source>
</evidence>
<evidence type="ECO:0000259" key="4">
    <source>
        <dbReference type="SMART" id="SM01060"/>
    </source>
</evidence>
<dbReference type="Pfam" id="PF00199">
    <property type="entry name" value="Catalase"/>
    <property type="match status" value="1"/>
</dbReference>
<dbReference type="PROSITE" id="PS51402">
    <property type="entry name" value="CATALASE_3"/>
    <property type="match status" value="1"/>
</dbReference>